<proteinExistence type="predicted"/>
<dbReference type="EMBL" id="MU006751">
    <property type="protein sequence ID" value="KAF2621810.1"/>
    <property type="molecule type" value="Genomic_DNA"/>
</dbReference>
<protein>
    <submittedName>
        <fullName evidence="1">Uncharacterized protein</fullName>
    </submittedName>
</protein>
<gene>
    <name evidence="1" type="ORF">BU25DRAFT_231119</name>
</gene>
<name>A0ACB6RIS4_9PLEO</name>
<keyword evidence="2" id="KW-1185">Reference proteome</keyword>
<evidence type="ECO:0000313" key="1">
    <source>
        <dbReference type="EMBL" id="KAF2621810.1"/>
    </source>
</evidence>
<sequence length="103" mass="11043">MLGRLGIINAWLESRLVLNSGGLCSSPSHALGSECKMQMETYRDALLPCVTRKGRGPRVAAERHCQGHACSHATASSIVGPEHCTPKDLVDLQNEQRAGTSES</sequence>
<organism evidence="1 2">
    <name type="scientific">Macroventuria anomochaeta</name>
    <dbReference type="NCBI Taxonomy" id="301207"/>
    <lineage>
        <taxon>Eukaryota</taxon>
        <taxon>Fungi</taxon>
        <taxon>Dikarya</taxon>
        <taxon>Ascomycota</taxon>
        <taxon>Pezizomycotina</taxon>
        <taxon>Dothideomycetes</taxon>
        <taxon>Pleosporomycetidae</taxon>
        <taxon>Pleosporales</taxon>
        <taxon>Pleosporineae</taxon>
        <taxon>Didymellaceae</taxon>
        <taxon>Macroventuria</taxon>
    </lineage>
</organism>
<evidence type="ECO:0000313" key="2">
    <source>
        <dbReference type="Proteomes" id="UP000799754"/>
    </source>
</evidence>
<reference evidence="1" key="1">
    <citation type="journal article" date="2020" name="Stud. Mycol.">
        <title>101 Dothideomycetes genomes: a test case for predicting lifestyles and emergence of pathogens.</title>
        <authorList>
            <person name="Haridas S."/>
            <person name="Albert R."/>
            <person name="Binder M."/>
            <person name="Bloem J."/>
            <person name="Labutti K."/>
            <person name="Salamov A."/>
            <person name="Andreopoulos B."/>
            <person name="Baker S."/>
            <person name="Barry K."/>
            <person name="Bills G."/>
            <person name="Bluhm B."/>
            <person name="Cannon C."/>
            <person name="Castanera R."/>
            <person name="Culley D."/>
            <person name="Daum C."/>
            <person name="Ezra D."/>
            <person name="Gonzalez J."/>
            <person name="Henrissat B."/>
            <person name="Kuo A."/>
            <person name="Liang C."/>
            <person name="Lipzen A."/>
            <person name="Lutzoni F."/>
            <person name="Magnuson J."/>
            <person name="Mondo S."/>
            <person name="Nolan M."/>
            <person name="Ohm R."/>
            <person name="Pangilinan J."/>
            <person name="Park H.-J."/>
            <person name="Ramirez L."/>
            <person name="Alfaro M."/>
            <person name="Sun H."/>
            <person name="Tritt A."/>
            <person name="Yoshinaga Y."/>
            <person name="Zwiers L.-H."/>
            <person name="Turgeon B."/>
            <person name="Goodwin S."/>
            <person name="Spatafora J."/>
            <person name="Crous P."/>
            <person name="Grigoriev I."/>
        </authorList>
    </citation>
    <scope>NUCLEOTIDE SEQUENCE</scope>
    <source>
        <strain evidence="1">CBS 525.71</strain>
    </source>
</reference>
<comment type="caution">
    <text evidence="1">The sequence shown here is derived from an EMBL/GenBank/DDBJ whole genome shotgun (WGS) entry which is preliminary data.</text>
</comment>
<accession>A0ACB6RIS4</accession>
<dbReference type="Proteomes" id="UP000799754">
    <property type="component" value="Unassembled WGS sequence"/>
</dbReference>